<accession>A0A7X0BSI6</accession>
<evidence type="ECO:0000313" key="1">
    <source>
        <dbReference type="EMBL" id="MBB6341842.1"/>
    </source>
</evidence>
<sequence length="158" mass="17149">MGISASELCQHVIRPTLQQLDALNPASETLLLVAAQCRGSHAGSLADGQQLGPWGCSREQHRQLWDDFLARDADLASRVRGLASQHAFLADPELELCVNLRYACAIAWMSVIAQAGVPPANADLPSLARLWRQCLAPRGRLRSFYLHASRLAPQATAA</sequence>
<evidence type="ECO:0000313" key="2">
    <source>
        <dbReference type="Proteomes" id="UP000557193"/>
    </source>
</evidence>
<keyword evidence="2" id="KW-1185">Reference proteome</keyword>
<proteinExistence type="predicted"/>
<organism evidence="1 2">
    <name type="scientific">Pseudomonas fluvialis</name>
    <dbReference type="NCBI Taxonomy" id="1793966"/>
    <lineage>
        <taxon>Bacteria</taxon>
        <taxon>Pseudomonadati</taxon>
        <taxon>Pseudomonadota</taxon>
        <taxon>Gammaproteobacteria</taxon>
        <taxon>Pseudomonadales</taxon>
        <taxon>Pseudomonadaceae</taxon>
        <taxon>Pseudomonas</taxon>
    </lineage>
</organism>
<name>A0A7X0BSI6_9PSED</name>
<protein>
    <submittedName>
        <fullName evidence="1">Uncharacterized protein</fullName>
    </submittedName>
</protein>
<dbReference type="AlphaFoldDB" id="A0A7X0BSI6"/>
<dbReference type="RefSeq" id="WP_184682895.1">
    <property type="nucleotide sequence ID" value="NZ_JACHLL010000003.1"/>
</dbReference>
<dbReference type="Proteomes" id="UP000557193">
    <property type="component" value="Unassembled WGS sequence"/>
</dbReference>
<comment type="caution">
    <text evidence="1">The sequence shown here is derived from an EMBL/GenBank/DDBJ whole genome shotgun (WGS) entry which is preliminary data.</text>
</comment>
<reference evidence="1 2" key="1">
    <citation type="submission" date="2020-08" db="EMBL/GenBank/DDBJ databases">
        <title>Functional genomics of gut bacteria from endangered species of beetles.</title>
        <authorList>
            <person name="Carlos-Shanley C."/>
        </authorList>
    </citation>
    <scope>NUCLEOTIDE SEQUENCE [LARGE SCALE GENOMIC DNA]</scope>
    <source>
        <strain evidence="1 2">S00202</strain>
    </source>
</reference>
<dbReference type="EMBL" id="JACHLL010000003">
    <property type="protein sequence ID" value="MBB6341842.1"/>
    <property type="molecule type" value="Genomic_DNA"/>
</dbReference>
<gene>
    <name evidence="1" type="ORF">HNP49_002010</name>
</gene>